<geneLocation type="plasmid" evidence="2 3">
    <name>pBB1</name>
</geneLocation>
<evidence type="ECO:0000259" key="1">
    <source>
        <dbReference type="Pfam" id="PF12680"/>
    </source>
</evidence>
<dbReference type="RefSeq" id="WP_013958880.1">
    <property type="nucleotide sequence ID" value="NC_015727.1"/>
</dbReference>
<protein>
    <recommendedName>
        <fullName evidence="1">SnoaL-like domain-containing protein</fullName>
    </recommendedName>
</protein>
<keyword evidence="2" id="KW-0614">Plasmid</keyword>
<feature type="domain" description="SnoaL-like" evidence="1">
    <location>
        <begin position="18"/>
        <end position="121"/>
    </location>
</feature>
<evidence type="ECO:0000313" key="3">
    <source>
        <dbReference type="Proteomes" id="UP000006798"/>
    </source>
</evidence>
<dbReference type="Gene3D" id="3.10.450.50">
    <property type="match status" value="1"/>
</dbReference>
<evidence type="ECO:0000313" key="2">
    <source>
        <dbReference type="EMBL" id="AEI81825.1"/>
    </source>
</evidence>
<name>F8GWV5_CUPNN</name>
<reference evidence="2 3" key="1">
    <citation type="journal article" date="2011" name="J. Bacteriol.">
        <title>Complete genome sequence of the type strain Cupriavidus necator N-1.</title>
        <authorList>
            <person name="Poehlein A."/>
            <person name="Kusian B."/>
            <person name="Friedrich B."/>
            <person name="Daniel R."/>
            <person name="Bowien B."/>
        </authorList>
    </citation>
    <scope>NUCLEOTIDE SEQUENCE [LARGE SCALE GENOMIC DNA]</scope>
    <source>
        <strain evidence="3">ATCC 43291 / DSM 13513 / CCUG 52238 / LMG 8453 / N-1</strain>
        <plasmid evidence="2 3">pBB1</plasmid>
    </source>
</reference>
<organism evidence="2 3">
    <name type="scientific">Cupriavidus necator (strain ATCC 43291 / DSM 13513 / CCUG 52238 / LMG 8453 / N-1)</name>
    <name type="common">Ralstonia eutropha</name>
    <dbReference type="NCBI Taxonomy" id="1042878"/>
    <lineage>
        <taxon>Bacteria</taxon>
        <taxon>Pseudomonadati</taxon>
        <taxon>Pseudomonadota</taxon>
        <taxon>Betaproteobacteria</taxon>
        <taxon>Burkholderiales</taxon>
        <taxon>Burkholderiaceae</taxon>
        <taxon>Cupriavidus</taxon>
    </lineage>
</organism>
<dbReference type="Pfam" id="PF12680">
    <property type="entry name" value="SnoaL_2"/>
    <property type="match status" value="1"/>
</dbReference>
<sequence>MSTDTGSLPSEVAIHALKLLAARDFEGLRALLAPDVTLDWPFHQSGSPVRIEGADSLMDAVRIIKVFQDLEIRILEFNEQKDGGTSIIEARSRGTYADGRPDYTNHYIFILKIVNGKVTRWREFYNPLEVMKAAAGTKAGKTAPARA</sequence>
<gene>
    <name evidence="2" type="ordered locus">CNE_BB1p04010</name>
</gene>
<dbReference type="AlphaFoldDB" id="F8GWV5"/>
<dbReference type="InterPro" id="IPR037401">
    <property type="entry name" value="SnoaL-like"/>
</dbReference>
<dbReference type="EMBL" id="CP002879">
    <property type="protein sequence ID" value="AEI81825.1"/>
    <property type="molecule type" value="Genomic_DNA"/>
</dbReference>
<accession>F8GWV5</accession>
<dbReference type="Proteomes" id="UP000006798">
    <property type="component" value="Plasmid pBB1"/>
</dbReference>
<dbReference type="HOGENOM" id="CLU_124277_2_0_4"/>
<proteinExistence type="predicted"/>
<dbReference type="KEGG" id="cnc:CNE_BB1p04010"/>
<dbReference type="SUPFAM" id="SSF54427">
    <property type="entry name" value="NTF2-like"/>
    <property type="match status" value="1"/>
</dbReference>
<dbReference type="GeneID" id="34312811"/>
<dbReference type="InterPro" id="IPR032710">
    <property type="entry name" value="NTF2-like_dom_sf"/>
</dbReference>